<dbReference type="InterPro" id="IPR011990">
    <property type="entry name" value="TPR-like_helical_dom_sf"/>
</dbReference>
<proteinExistence type="predicted"/>
<dbReference type="InterPro" id="IPR016032">
    <property type="entry name" value="Sig_transdc_resp-reg_C-effctor"/>
</dbReference>
<dbReference type="OrthoDB" id="341967at2"/>
<dbReference type="PANTHER" id="PTHR16305:SF28">
    <property type="entry name" value="GUANYLATE CYCLASE DOMAIN-CONTAINING PROTEIN"/>
    <property type="match status" value="1"/>
</dbReference>
<dbReference type="InterPro" id="IPR029787">
    <property type="entry name" value="Nucleotide_cyclase"/>
</dbReference>
<accession>A0A521FMZ0</accession>
<evidence type="ECO:0000313" key="4">
    <source>
        <dbReference type="EMBL" id="SMO97557.1"/>
    </source>
</evidence>
<dbReference type="InterPro" id="IPR036388">
    <property type="entry name" value="WH-like_DNA-bd_sf"/>
</dbReference>
<dbReference type="GO" id="GO:0003677">
    <property type="term" value="F:DNA binding"/>
    <property type="evidence" value="ECO:0007669"/>
    <property type="project" value="InterPro"/>
</dbReference>
<dbReference type="SMART" id="SM00421">
    <property type="entry name" value="HTH_LUXR"/>
    <property type="match status" value="1"/>
</dbReference>
<reference evidence="4 5" key="1">
    <citation type="submission" date="2017-05" db="EMBL/GenBank/DDBJ databases">
        <authorList>
            <person name="Varghese N."/>
            <person name="Submissions S."/>
        </authorList>
    </citation>
    <scope>NUCLEOTIDE SEQUENCE [LARGE SCALE GENOMIC DNA]</scope>
    <source>
        <strain evidence="4 5">DSM 29506</strain>
    </source>
</reference>
<dbReference type="InterPro" id="IPR000792">
    <property type="entry name" value="Tscrpt_reg_LuxR_C"/>
</dbReference>
<dbReference type="EMBL" id="FXTO01000037">
    <property type="protein sequence ID" value="SMO97557.1"/>
    <property type="molecule type" value="Genomic_DNA"/>
</dbReference>
<dbReference type="AlphaFoldDB" id="A0A521FMZ0"/>
<dbReference type="Proteomes" id="UP000316030">
    <property type="component" value="Unassembled WGS sequence"/>
</dbReference>
<dbReference type="Gene3D" id="3.40.50.300">
    <property type="entry name" value="P-loop containing nucleotide triphosphate hydrolases"/>
    <property type="match status" value="1"/>
</dbReference>
<dbReference type="GO" id="GO:0004016">
    <property type="term" value="F:adenylate cyclase activity"/>
    <property type="evidence" value="ECO:0007669"/>
    <property type="project" value="TreeGrafter"/>
</dbReference>
<dbReference type="SUPFAM" id="SSF48452">
    <property type="entry name" value="TPR-like"/>
    <property type="match status" value="1"/>
</dbReference>
<evidence type="ECO:0000256" key="1">
    <source>
        <dbReference type="ARBA" id="ARBA00022741"/>
    </source>
</evidence>
<dbReference type="Gene3D" id="1.25.40.10">
    <property type="entry name" value="Tetratricopeptide repeat domain"/>
    <property type="match status" value="1"/>
</dbReference>
<dbReference type="PANTHER" id="PTHR16305">
    <property type="entry name" value="TESTICULAR SOLUBLE ADENYLYL CYCLASE"/>
    <property type="match status" value="1"/>
</dbReference>
<dbReference type="Gene3D" id="1.10.10.10">
    <property type="entry name" value="Winged helix-like DNA-binding domain superfamily/Winged helix DNA-binding domain"/>
    <property type="match status" value="1"/>
</dbReference>
<dbReference type="SUPFAM" id="SSF46894">
    <property type="entry name" value="C-terminal effector domain of the bipartite response regulators"/>
    <property type="match status" value="1"/>
</dbReference>
<evidence type="ECO:0000313" key="5">
    <source>
        <dbReference type="Proteomes" id="UP000316030"/>
    </source>
</evidence>
<dbReference type="CDD" id="cd06170">
    <property type="entry name" value="LuxR_C_like"/>
    <property type="match status" value="1"/>
</dbReference>
<dbReference type="Pfam" id="PF00196">
    <property type="entry name" value="GerE"/>
    <property type="match status" value="1"/>
</dbReference>
<dbReference type="GO" id="GO:0006355">
    <property type="term" value="P:regulation of DNA-templated transcription"/>
    <property type="evidence" value="ECO:0007669"/>
    <property type="project" value="InterPro"/>
</dbReference>
<dbReference type="InterPro" id="IPR041664">
    <property type="entry name" value="AAA_16"/>
</dbReference>
<dbReference type="PROSITE" id="PS00622">
    <property type="entry name" value="HTH_LUXR_1"/>
    <property type="match status" value="1"/>
</dbReference>
<evidence type="ECO:0000256" key="2">
    <source>
        <dbReference type="ARBA" id="ARBA00022840"/>
    </source>
</evidence>
<keyword evidence="2" id="KW-0067">ATP-binding</keyword>
<protein>
    <submittedName>
        <fullName evidence="4">Regulatory protein, luxR family</fullName>
    </submittedName>
</protein>
<name>A0A521FMZ0_9RHOB</name>
<dbReference type="PROSITE" id="PS50043">
    <property type="entry name" value="HTH_LUXR_2"/>
    <property type="match status" value="1"/>
</dbReference>
<keyword evidence="5" id="KW-1185">Reference proteome</keyword>
<feature type="domain" description="HTH luxR-type" evidence="3">
    <location>
        <begin position="132"/>
        <end position="197"/>
    </location>
</feature>
<gene>
    <name evidence="4" type="ORF">SAMN06265173_13721</name>
</gene>
<organism evidence="4 5">
    <name type="scientific">Thalassovita litoralis</name>
    <dbReference type="NCBI Taxonomy" id="1010611"/>
    <lineage>
        <taxon>Bacteria</taxon>
        <taxon>Pseudomonadati</taxon>
        <taxon>Pseudomonadota</taxon>
        <taxon>Alphaproteobacteria</taxon>
        <taxon>Rhodobacterales</taxon>
        <taxon>Roseobacteraceae</taxon>
        <taxon>Thalassovita</taxon>
    </lineage>
</organism>
<dbReference type="PRINTS" id="PR00038">
    <property type="entry name" value="HTHLUXR"/>
</dbReference>
<dbReference type="RefSeq" id="WP_142494740.1">
    <property type="nucleotide sequence ID" value="NZ_FXTO01000037.1"/>
</dbReference>
<keyword evidence="1" id="KW-0547">Nucleotide-binding</keyword>
<sequence>MKNLYFCFIFSNLIQGNASIQRLAEQHGGQVVQQGDTHLICRFRLVQDGLRCISAIRESALTDAKSQLSVGISKLGEQAAHAIARHHPDGIGLDGTVFPDLDSQSAARFVPIRPAPENLPEAALWWQDRPEPTAPLSVLTEREHAVATLYAQGHTYQEIAQTLSRAPATIRTHLAAIYRKLNVSSKVELLHLFHGTSQTSATAHPAQEPGPAAPLSERRLLTFVVIEIAVSVPGGGTVDIETQLTVVDRISQCLAPELARLDGVWGHQFGQRLLACFGWPDADEDDALTAASFALRAQVLIAAATLPASVTVQCGIGLASGICVLRDVTQGNGLAKAFFGQNLMAAERCAQHAGPGRILADATMARALTGFFNLSPDHGPGGCMEITGQVSAPVRYISRIHPAHGPLVGRADELALLTNRWSRARQRTCQAILLTGDAGIGKSRLAHAIAQKALETNATIIAFQSAPQYQNTPLWPFARWLAAQALPDGDQANQLAQLYRYLAQFGETLGQSTPFFALMLGIGPADHDTFATLSPKQRREGMLDAVVQLILAMGKSTPLFLLFEDLHWADSSSREVLARLAASRSGLSIMIVATARNEGLDGDWKSSFDQLGLSGLDQRSAMILARRVAPIQNAHLLDTLVAQAGGVPLFIEELSRSLATTPHDPLENRIASEVPDTLTALLAARFDGLALNAAILHHAACIGRDFHRDLLIAVTDHPAKEVDAMIASLIEAGLVDQHGSASQAVFIFRHALFRDAIYGRILRSERQAMHARIAEVINQQYPELAARHPELVGYHLLQGGDPVTSAPLLIAAARAAMAKASYPEASALIECGLDALTTQDETPEQLAQGIDLRFLAYAARGLRGNPDKLLSLLKDAEVLAQRLDDPVRLCKALSSQTYLMASAGQIQAAIKVGKRNVAQMRLAVDRNMFVMGKLMLSRALYASGQYNETVLHSTRSLALLDRDVTADNREIGLLNQVYNAFGWAILGHAEMGAFTEAEALIDEATGLLPHLTGNSAHERLWLALAVARKCLLAGDHAGAVGILEPELDLCANHYPAYLPRIYSTLGASYIASGRIERGRTLLQEAETEAYAIGFRFGLAQVLILLGNALWVSGDTDAALAKIDAGVSLAQDIGEQGNEAWGLLAKARIAQDNGAAQHAQAFLLRSEQLAQTLDIRPLQNACTRFRSASGFEG</sequence>
<dbReference type="GO" id="GO:0005737">
    <property type="term" value="C:cytoplasm"/>
    <property type="evidence" value="ECO:0007669"/>
    <property type="project" value="TreeGrafter"/>
</dbReference>
<dbReference type="InterPro" id="IPR027417">
    <property type="entry name" value="P-loop_NTPase"/>
</dbReference>
<dbReference type="SUPFAM" id="SSF52540">
    <property type="entry name" value="P-loop containing nucleoside triphosphate hydrolases"/>
    <property type="match status" value="1"/>
</dbReference>
<dbReference type="GO" id="GO:0005524">
    <property type="term" value="F:ATP binding"/>
    <property type="evidence" value="ECO:0007669"/>
    <property type="project" value="UniProtKB-KW"/>
</dbReference>
<dbReference type="Pfam" id="PF13191">
    <property type="entry name" value="AAA_16"/>
    <property type="match status" value="1"/>
</dbReference>
<evidence type="ECO:0000259" key="3">
    <source>
        <dbReference type="PROSITE" id="PS50043"/>
    </source>
</evidence>
<dbReference type="SUPFAM" id="SSF55073">
    <property type="entry name" value="Nucleotide cyclase"/>
    <property type="match status" value="1"/>
</dbReference>
<dbReference type="Gene3D" id="3.30.70.1230">
    <property type="entry name" value="Nucleotide cyclase"/>
    <property type="match status" value="1"/>
</dbReference>